<accession>A0ABV1NY83</accession>
<dbReference type="InterPro" id="IPR036412">
    <property type="entry name" value="HAD-like_sf"/>
</dbReference>
<keyword evidence="2" id="KW-1185">Reference proteome</keyword>
<dbReference type="EMBL" id="JBEGDP010000008">
    <property type="protein sequence ID" value="MEQ7847444.1"/>
    <property type="molecule type" value="Genomic_DNA"/>
</dbReference>
<dbReference type="InterPro" id="IPR010394">
    <property type="entry name" value="5-nucleotidase"/>
</dbReference>
<name>A0ABV1NY83_9ACTN</name>
<proteinExistence type="predicted"/>
<dbReference type="PANTHER" id="PTHR31367:SF5">
    <property type="entry name" value="CYTOSOLIC 5'-NUCLEOTIDASE 1A"/>
    <property type="match status" value="1"/>
</dbReference>
<dbReference type="Proteomes" id="UP001482520">
    <property type="component" value="Unassembled WGS sequence"/>
</dbReference>
<evidence type="ECO:0000313" key="2">
    <source>
        <dbReference type="Proteomes" id="UP001482520"/>
    </source>
</evidence>
<organism evidence="1 2">
    <name type="scientific">Nocardioides kribbensis</name>
    <dbReference type="NCBI Taxonomy" id="305517"/>
    <lineage>
        <taxon>Bacteria</taxon>
        <taxon>Bacillati</taxon>
        <taxon>Actinomycetota</taxon>
        <taxon>Actinomycetes</taxon>
        <taxon>Propionibacteriales</taxon>
        <taxon>Nocardioidaceae</taxon>
        <taxon>Nocardioides</taxon>
    </lineage>
</organism>
<dbReference type="SUPFAM" id="SSF56784">
    <property type="entry name" value="HAD-like"/>
    <property type="match status" value="1"/>
</dbReference>
<evidence type="ECO:0000313" key="1">
    <source>
        <dbReference type="EMBL" id="MEQ7847444.1"/>
    </source>
</evidence>
<comment type="caution">
    <text evidence="1">The sequence shown here is derived from an EMBL/GenBank/DDBJ whole genome shotgun (WGS) entry which is preliminary data.</text>
</comment>
<gene>
    <name evidence="1" type="ORF">V6R90_09160</name>
</gene>
<dbReference type="RefSeq" id="WP_349804460.1">
    <property type="nucleotide sequence ID" value="NZ_JBEGDP010000008.1"/>
</dbReference>
<dbReference type="Pfam" id="PF06189">
    <property type="entry name" value="5-nucleotidase"/>
    <property type="match status" value="1"/>
</dbReference>
<reference evidence="1 2" key="1">
    <citation type="submission" date="2024-02" db="EMBL/GenBank/DDBJ databases">
        <title>Full genome sequence of Nocardioides kribbensis.</title>
        <authorList>
            <person name="Poletto B.L."/>
            <person name="Silva G."/>
            <person name="Galante D."/>
            <person name="Campos K.R."/>
            <person name="Santos M.B.N."/>
            <person name="Sacchi C.T."/>
        </authorList>
    </citation>
    <scope>NUCLEOTIDE SEQUENCE [LARGE SCALE GENOMIC DNA]</scope>
    <source>
        <strain evidence="1 2">O4R</strain>
    </source>
</reference>
<protein>
    <submittedName>
        <fullName evidence="1">5'-nucleotidase</fullName>
    </submittedName>
</protein>
<dbReference type="PANTHER" id="PTHR31367">
    <property type="entry name" value="CYTOSOLIC 5'-NUCLEOTIDASE 1 FAMILY MEMBER"/>
    <property type="match status" value="1"/>
</dbReference>
<sequence length="338" mass="37209">MAYELTDRLVVGVASSALFDLTESDAYFREHGESAYRAYQDEHIDDLLPAGVAFPFIQRLLQLNDLRPANPLVEVIVLSRNDPNTGLRVMRSVEKHELPISRAVFTQGRSPYEYIGALEMSLFLTANRSDVDSAIRAGFPAGHVLPSQAAYDESDPTLVIAFDFDGVLADDEAERLYKEVGHLAPYLEHESSHKLDALGKGPLQPLLADLNKIQELEEAKRHGDANYVPRLRIALVTARNAPAHERAIRSLTSWGVKVNDAFFLGGIEKAKVLAVMRPHIFFDDQTTHLDGAADHIAGVHIPYGVANEAIATTAQRIDPVHPPVEVALEASTPIKEVL</sequence>